<organism evidence="2 3">
    <name type="scientific">Allokutzneria albata</name>
    <name type="common">Kibdelosporangium albatum</name>
    <dbReference type="NCBI Taxonomy" id="211114"/>
    <lineage>
        <taxon>Bacteria</taxon>
        <taxon>Bacillati</taxon>
        <taxon>Actinomycetota</taxon>
        <taxon>Actinomycetes</taxon>
        <taxon>Pseudonocardiales</taxon>
        <taxon>Pseudonocardiaceae</taxon>
        <taxon>Allokutzneria</taxon>
    </lineage>
</organism>
<evidence type="ECO:0000313" key="3">
    <source>
        <dbReference type="Proteomes" id="UP000183376"/>
    </source>
</evidence>
<gene>
    <name evidence="2" type="ORF">SAMN04489726_6078</name>
</gene>
<dbReference type="RefSeq" id="WP_052407013.1">
    <property type="nucleotide sequence ID" value="NZ_JOEF01000003.1"/>
</dbReference>
<keyword evidence="1" id="KW-1133">Transmembrane helix</keyword>
<reference evidence="2 3" key="1">
    <citation type="submission" date="2016-10" db="EMBL/GenBank/DDBJ databases">
        <authorList>
            <person name="de Groot N.N."/>
        </authorList>
    </citation>
    <scope>NUCLEOTIDE SEQUENCE [LARGE SCALE GENOMIC DNA]</scope>
    <source>
        <strain evidence="2 3">DSM 44149</strain>
    </source>
</reference>
<proteinExistence type="predicted"/>
<dbReference type="Proteomes" id="UP000183376">
    <property type="component" value="Chromosome I"/>
</dbReference>
<dbReference type="eggNOG" id="ENOG5031J7W">
    <property type="taxonomic scope" value="Bacteria"/>
</dbReference>
<name>A0A1H0AGY6_ALLAB</name>
<keyword evidence="3" id="KW-1185">Reference proteome</keyword>
<accession>A0A1H0AGY6</accession>
<dbReference type="OrthoDB" id="4556630at2"/>
<sequence>MADQPEPEQVSVARPGRPAAFGCLANVVSVILGALVGTVMTVVAGLLLFLPTTSTVRVQDAPAEVASAGGYPGYAAAVRRTSRFFGGDSDAVWLGRNNGGDVTRGHVVEVSAGWGPTTDLRVEWLADGAVLRFSRGVEVRVPVSVFKDTR</sequence>
<evidence type="ECO:0000256" key="1">
    <source>
        <dbReference type="SAM" id="Phobius"/>
    </source>
</evidence>
<dbReference type="AlphaFoldDB" id="A0A1H0AGY6"/>
<protein>
    <submittedName>
        <fullName evidence="2">Uncharacterized protein</fullName>
    </submittedName>
</protein>
<evidence type="ECO:0000313" key="2">
    <source>
        <dbReference type="EMBL" id="SDN32862.1"/>
    </source>
</evidence>
<dbReference type="STRING" id="211114.SAMN04489726_6078"/>
<feature type="transmembrane region" description="Helical" evidence="1">
    <location>
        <begin position="27"/>
        <end position="50"/>
    </location>
</feature>
<dbReference type="EMBL" id="LT629701">
    <property type="protein sequence ID" value="SDN32862.1"/>
    <property type="molecule type" value="Genomic_DNA"/>
</dbReference>
<keyword evidence="1" id="KW-0812">Transmembrane</keyword>
<keyword evidence="1" id="KW-0472">Membrane</keyword>